<name>A0A8H7ISP9_9PEZI</name>
<protein>
    <submittedName>
        <fullName evidence="3">C6 zinc finger domain protein</fullName>
    </submittedName>
</protein>
<dbReference type="SUPFAM" id="SSF57701">
    <property type="entry name" value="Zn2/Cys6 DNA-binding domain"/>
    <property type="match status" value="1"/>
</dbReference>
<sequence>MFGTLHYDRGSKHIEFIDRTEGFLNGDVAVERTACDTCRAKKLKCSGNRTGCTRCKKLKAVISDAVTPTTTGSSIILTPSTYTSPLFGFPSTVPDSESLDLLFGNDFLPDLLLASSPTQGDASGLSASPEMLASALLPSTVISSPACGCLATLVELLEELDTPARPTLDAALASHKLFLKRALRVLHCSSCHSRSEHLVLLTRVCDKLVRLCERIVLSYLQADSSSMTLTSSSPPTPDYFPCPPSESLFLGCYETDASEWGSLVCVILSLQLRSLGSLLAGVRRSASLAQQPRLQQAEAKLRLLVDRLQMRVRLIPEELYVT</sequence>
<proteinExistence type="predicted"/>
<comment type="caution">
    <text evidence="3">The sequence shown here is derived from an EMBL/GenBank/DDBJ whole genome shotgun (WGS) entry which is preliminary data.</text>
</comment>
<dbReference type="Pfam" id="PF00172">
    <property type="entry name" value="Zn_clus"/>
    <property type="match status" value="1"/>
</dbReference>
<dbReference type="AlphaFoldDB" id="A0A8H7ISP9"/>
<dbReference type="Gene3D" id="4.10.240.10">
    <property type="entry name" value="Zn(2)-C6 fungal-type DNA-binding domain"/>
    <property type="match status" value="1"/>
</dbReference>
<evidence type="ECO:0000259" key="2">
    <source>
        <dbReference type="PROSITE" id="PS50048"/>
    </source>
</evidence>
<dbReference type="EMBL" id="MDYX01000041">
    <property type="protein sequence ID" value="KAF9630640.1"/>
    <property type="molecule type" value="Genomic_DNA"/>
</dbReference>
<feature type="domain" description="Zn(2)-C6 fungal-type" evidence="2">
    <location>
        <begin position="34"/>
        <end position="57"/>
    </location>
</feature>
<gene>
    <name evidence="3" type="ORF">BFW01_g1202</name>
</gene>
<dbReference type="CDD" id="cd00067">
    <property type="entry name" value="GAL4"/>
    <property type="match status" value="1"/>
</dbReference>
<organism evidence="3 4">
    <name type="scientific">Lasiodiplodia theobromae</name>
    <dbReference type="NCBI Taxonomy" id="45133"/>
    <lineage>
        <taxon>Eukaryota</taxon>
        <taxon>Fungi</taxon>
        <taxon>Dikarya</taxon>
        <taxon>Ascomycota</taxon>
        <taxon>Pezizomycotina</taxon>
        <taxon>Dothideomycetes</taxon>
        <taxon>Dothideomycetes incertae sedis</taxon>
        <taxon>Botryosphaeriales</taxon>
        <taxon>Botryosphaeriaceae</taxon>
        <taxon>Lasiodiplodia</taxon>
    </lineage>
</organism>
<keyword evidence="1" id="KW-0539">Nucleus</keyword>
<dbReference type="InterPro" id="IPR036864">
    <property type="entry name" value="Zn2-C6_fun-type_DNA-bd_sf"/>
</dbReference>
<evidence type="ECO:0000313" key="3">
    <source>
        <dbReference type="EMBL" id="KAF9630640.1"/>
    </source>
</evidence>
<dbReference type="Proteomes" id="UP000627934">
    <property type="component" value="Unassembled WGS sequence"/>
</dbReference>
<reference evidence="3" key="2">
    <citation type="journal article" date="2018" name="DNA Res.">
        <title>Comparative genome and transcriptome analyses reveal adaptations to opportunistic infections in woody plant degrading pathogens of Botryosphaeriaceae.</title>
        <authorList>
            <person name="Yan J.Y."/>
            <person name="Zhao W.S."/>
            <person name="Chen Z."/>
            <person name="Xing Q.K."/>
            <person name="Zhang W."/>
            <person name="Chethana K.W.T."/>
            <person name="Xue M.F."/>
            <person name="Xu J.P."/>
            <person name="Phillips A.J.L."/>
            <person name="Wang Y."/>
            <person name="Liu J.H."/>
            <person name="Liu M."/>
            <person name="Zhou Y."/>
            <person name="Jayawardena R.S."/>
            <person name="Manawasinghe I.S."/>
            <person name="Huang J.B."/>
            <person name="Qiao G.H."/>
            <person name="Fu C.Y."/>
            <person name="Guo F.F."/>
            <person name="Dissanayake A.J."/>
            <person name="Peng Y.L."/>
            <person name="Hyde K.D."/>
            <person name="Li X.H."/>
        </authorList>
    </citation>
    <scope>NUCLEOTIDE SEQUENCE</scope>
    <source>
        <strain evidence="3">CSS-01s</strain>
    </source>
</reference>
<dbReference type="GO" id="GO:0008270">
    <property type="term" value="F:zinc ion binding"/>
    <property type="evidence" value="ECO:0007669"/>
    <property type="project" value="InterPro"/>
</dbReference>
<evidence type="ECO:0000256" key="1">
    <source>
        <dbReference type="ARBA" id="ARBA00023242"/>
    </source>
</evidence>
<dbReference type="PROSITE" id="PS50048">
    <property type="entry name" value="ZN2_CY6_FUNGAL_2"/>
    <property type="match status" value="1"/>
</dbReference>
<reference evidence="3" key="1">
    <citation type="submission" date="2016-08" db="EMBL/GenBank/DDBJ databases">
        <authorList>
            <person name="Yan J."/>
        </authorList>
    </citation>
    <scope>NUCLEOTIDE SEQUENCE</scope>
    <source>
        <strain evidence="3">CSS-01s</strain>
    </source>
</reference>
<accession>A0A8H7ISP9</accession>
<dbReference type="GO" id="GO:0000981">
    <property type="term" value="F:DNA-binding transcription factor activity, RNA polymerase II-specific"/>
    <property type="evidence" value="ECO:0007669"/>
    <property type="project" value="InterPro"/>
</dbReference>
<dbReference type="InterPro" id="IPR001138">
    <property type="entry name" value="Zn2Cys6_DnaBD"/>
</dbReference>
<evidence type="ECO:0000313" key="4">
    <source>
        <dbReference type="Proteomes" id="UP000627934"/>
    </source>
</evidence>